<dbReference type="PROSITE" id="PS01231">
    <property type="entry name" value="TRMA_2"/>
    <property type="match status" value="1"/>
</dbReference>
<dbReference type="NCBIfam" id="TIGR00479">
    <property type="entry name" value="rumA"/>
    <property type="match status" value="1"/>
</dbReference>
<proteinExistence type="inferred from homology"/>
<dbReference type="InterPro" id="IPR012340">
    <property type="entry name" value="NA-bd_OB-fold"/>
</dbReference>
<dbReference type="PROSITE" id="PS01230">
    <property type="entry name" value="TRMA_1"/>
    <property type="match status" value="1"/>
</dbReference>
<keyword evidence="1 4" id="KW-0489">Methyltransferase</keyword>
<dbReference type="EMBL" id="BJYL01000040">
    <property type="protein sequence ID" value="GEN84595.1"/>
    <property type="molecule type" value="Genomic_DNA"/>
</dbReference>
<dbReference type="InterPro" id="IPR010280">
    <property type="entry name" value="U5_MeTrfase_fam"/>
</dbReference>
<comment type="caution">
    <text evidence="6">The sequence shown here is derived from an EMBL/GenBank/DDBJ whole genome shotgun (WGS) entry which is preliminary data.</text>
</comment>
<dbReference type="Gene3D" id="2.40.50.1070">
    <property type="match status" value="1"/>
</dbReference>
<dbReference type="GO" id="GO:0070475">
    <property type="term" value="P:rRNA base methylation"/>
    <property type="evidence" value="ECO:0007669"/>
    <property type="project" value="TreeGrafter"/>
</dbReference>
<dbReference type="InterPro" id="IPR029063">
    <property type="entry name" value="SAM-dependent_MTases_sf"/>
</dbReference>
<reference evidence="6 7" key="1">
    <citation type="submission" date="2019-07" db="EMBL/GenBank/DDBJ databases">
        <title>Whole genome shotgun sequence of Sporosarcina luteola NBRC 105378.</title>
        <authorList>
            <person name="Hosoyama A."/>
            <person name="Uohara A."/>
            <person name="Ohji S."/>
            <person name="Ichikawa N."/>
        </authorList>
    </citation>
    <scope>NUCLEOTIDE SEQUENCE [LARGE SCALE GENOMIC DNA]</scope>
    <source>
        <strain evidence="6 7">NBRC 105378</strain>
    </source>
</reference>
<dbReference type="CDD" id="cd02440">
    <property type="entry name" value="AdoMet_MTases"/>
    <property type="match status" value="1"/>
</dbReference>
<evidence type="ECO:0000256" key="2">
    <source>
        <dbReference type="ARBA" id="ARBA00022679"/>
    </source>
</evidence>
<evidence type="ECO:0000313" key="6">
    <source>
        <dbReference type="EMBL" id="GEN84595.1"/>
    </source>
</evidence>
<keyword evidence="3 4" id="KW-0949">S-adenosyl-L-methionine</keyword>
<dbReference type="Gene3D" id="2.40.50.140">
    <property type="entry name" value="Nucleic acid-binding proteins"/>
    <property type="match status" value="1"/>
</dbReference>
<dbReference type="PANTHER" id="PTHR11061:SF30">
    <property type="entry name" value="TRNA (URACIL(54)-C(5))-METHYLTRANSFERASE"/>
    <property type="match status" value="1"/>
</dbReference>
<feature type="active site" evidence="5">
    <location>
        <position position="420"/>
    </location>
</feature>
<dbReference type="AlphaFoldDB" id="A0A511ZAW7"/>
<dbReference type="SUPFAM" id="SSF53335">
    <property type="entry name" value="S-adenosyl-L-methionine-dependent methyltransferases"/>
    <property type="match status" value="1"/>
</dbReference>
<dbReference type="InterPro" id="IPR030390">
    <property type="entry name" value="MeTrfase_TrmA_AS"/>
</dbReference>
<dbReference type="Pfam" id="PF05958">
    <property type="entry name" value="tRNA_U5-meth_tr"/>
    <property type="match status" value="1"/>
</dbReference>
<accession>A0A511ZAW7</accession>
<keyword evidence="2 4" id="KW-0808">Transferase</keyword>
<feature type="binding site" evidence="4">
    <location>
        <position position="324"/>
    </location>
    <ligand>
        <name>S-adenosyl-L-methionine</name>
        <dbReference type="ChEBI" id="CHEBI:59789"/>
    </ligand>
</feature>
<evidence type="ECO:0000256" key="4">
    <source>
        <dbReference type="PROSITE-ProRule" id="PRU01024"/>
    </source>
</evidence>
<feature type="binding site" evidence="4">
    <location>
        <position position="345"/>
    </location>
    <ligand>
        <name>S-adenosyl-L-methionine</name>
        <dbReference type="ChEBI" id="CHEBI:59789"/>
    </ligand>
</feature>
<dbReference type="InterPro" id="IPR030391">
    <property type="entry name" value="MeTrfase_TrmA_CS"/>
</dbReference>
<feature type="binding site" evidence="4">
    <location>
        <position position="393"/>
    </location>
    <ligand>
        <name>S-adenosyl-L-methionine</name>
        <dbReference type="ChEBI" id="CHEBI:59789"/>
    </ligand>
</feature>
<gene>
    <name evidence="6" type="primary">rlmCD_2</name>
    <name evidence="6" type="ORF">SLU01_29070</name>
</gene>
<sequence>MTVILGEKMVAEIHRLDSKGNGQAVIWREHDLGNNPRKLRLTIPQTLPGETVQVVVDQPEKRRRKALPEEILVASPDRVEAPCPHFELCGGCVWQHWSYEGQLKHKTNHVKEALQSVGMNPELVQDTFGMEEHWHYRNKMEFTFSPEGNLGLHEQGNFRKVIPLETCLIAGRNMVDATMEVSEWVQEFGLTGYNKDTHEGLLRHLMVRESFETGEMMLALFATEAPAGELATAAENLIDRITNKYPNVKSLMWLVNTDLADRTQSEETFVLAGRDFIYDELGGYRYRLWFDTFFQTNPVQAQKLVELALEMGKPQADEKMIDLFCGVGTFSLPFAARVKELAGIEIVEKSIESAKRNATDNDLYNTTFLARDARKGIDEIHESWGLADLLLIDPPRCGAGGKVMRRIGRAQPKRIVYVSCSPDTFATDIAELVPFGYTLQKVQPVDLFPHTVHVECVALLTLDEK</sequence>
<name>A0A511ZAW7_9BACL</name>
<evidence type="ECO:0000313" key="7">
    <source>
        <dbReference type="Proteomes" id="UP000321901"/>
    </source>
</evidence>
<feature type="active site" description="Nucleophile" evidence="4">
    <location>
        <position position="420"/>
    </location>
</feature>
<dbReference type="PANTHER" id="PTHR11061">
    <property type="entry name" value="RNA M5U METHYLTRANSFERASE"/>
    <property type="match status" value="1"/>
</dbReference>
<comment type="similarity">
    <text evidence="4">Belongs to the class I-like SAM-binding methyltransferase superfamily. RNA M5U methyltransferase family.</text>
</comment>
<dbReference type="FunFam" id="3.40.50.150:FF:000009">
    <property type="entry name" value="23S rRNA (Uracil(1939)-C(5))-methyltransferase RlmD"/>
    <property type="match status" value="1"/>
</dbReference>
<evidence type="ECO:0000256" key="1">
    <source>
        <dbReference type="ARBA" id="ARBA00022603"/>
    </source>
</evidence>
<dbReference type="PROSITE" id="PS51687">
    <property type="entry name" value="SAM_MT_RNA_M5U"/>
    <property type="match status" value="1"/>
</dbReference>
<dbReference type="Proteomes" id="UP000321901">
    <property type="component" value="Unassembled WGS sequence"/>
</dbReference>
<dbReference type="GO" id="GO:0070041">
    <property type="term" value="F:rRNA (uridine-C5-)-methyltransferase activity"/>
    <property type="evidence" value="ECO:0007669"/>
    <property type="project" value="TreeGrafter"/>
</dbReference>
<evidence type="ECO:0000256" key="3">
    <source>
        <dbReference type="ARBA" id="ARBA00022691"/>
    </source>
</evidence>
<keyword evidence="7" id="KW-1185">Reference proteome</keyword>
<feature type="binding site" evidence="4">
    <location>
        <position position="295"/>
    </location>
    <ligand>
        <name>S-adenosyl-L-methionine</name>
        <dbReference type="ChEBI" id="CHEBI:59789"/>
    </ligand>
</feature>
<evidence type="ECO:0000256" key="5">
    <source>
        <dbReference type="PROSITE-ProRule" id="PRU10015"/>
    </source>
</evidence>
<dbReference type="Gene3D" id="3.40.50.150">
    <property type="entry name" value="Vaccinia Virus protein VP39"/>
    <property type="match status" value="1"/>
</dbReference>
<organism evidence="6 7">
    <name type="scientific">Sporosarcina luteola</name>
    <dbReference type="NCBI Taxonomy" id="582850"/>
    <lineage>
        <taxon>Bacteria</taxon>
        <taxon>Bacillati</taxon>
        <taxon>Bacillota</taxon>
        <taxon>Bacilli</taxon>
        <taxon>Bacillales</taxon>
        <taxon>Caryophanaceae</taxon>
        <taxon>Sporosarcina</taxon>
    </lineage>
</organism>
<protein>
    <submittedName>
        <fullName evidence="6">23S rRNA (Uracil-C(5))-methyltransferase RlmCD</fullName>
    </submittedName>
</protein>
<dbReference type="OrthoDB" id="9804590at2"/>